<keyword evidence="3" id="KW-0472">Membrane</keyword>
<dbReference type="OrthoDB" id="3558022at2759"/>
<dbReference type="PANTHER" id="PTHR39136">
    <property type="entry name" value="ALTERED INHERITANCE OF MITOCHONDRIA PROTEIN 11"/>
    <property type="match status" value="1"/>
</dbReference>
<evidence type="ECO:0000256" key="4">
    <source>
        <dbReference type="RuleBase" id="RU367098"/>
    </source>
</evidence>
<feature type="region of interest" description="Disordered" evidence="5">
    <location>
        <begin position="1"/>
        <end position="27"/>
    </location>
</feature>
<accession>A0A9P6GG15</accession>
<comment type="similarity">
    <text evidence="4">Belongs to the AIM11 family.</text>
</comment>
<evidence type="ECO:0000256" key="5">
    <source>
        <dbReference type="SAM" id="MobiDB-lite"/>
    </source>
</evidence>
<protein>
    <recommendedName>
        <fullName evidence="4">Altered inheritance of mitochondria protein 11</fullName>
    </recommendedName>
</protein>
<dbReference type="EMBL" id="WJXW01000006">
    <property type="protein sequence ID" value="KAF9735021.1"/>
    <property type="molecule type" value="Genomic_DNA"/>
</dbReference>
<comment type="caution">
    <text evidence="6">The sequence shown here is derived from an EMBL/GenBank/DDBJ whole genome shotgun (WGS) entry which is preliminary data.</text>
</comment>
<keyword evidence="2" id="KW-1133">Transmembrane helix</keyword>
<comment type="subcellular location">
    <subcellularLocation>
        <location evidence="4">Membrane</location>
        <topology evidence="4">Multi-pass membrane protein</topology>
    </subcellularLocation>
</comment>
<dbReference type="PANTHER" id="PTHR39136:SF1">
    <property type="entry name" value="ALTERED INHERITANCE OF MITOCHONDRIA PROTEIN 11"/>
    <property type="match status" value="1"/>
</dbReference>
<dbReference type="GO" id="GO:0005739">
    <property type="term" value="C:mitochondrion"/>
    <property type="evidence" value="ECO:0007669"/>
    <property type="project" value="TreeGrafter"/>
</dbReference>
<evidence type="ECO:0000313" key="7">
    <source>
        <dbReference type="Proteomes" id="UP000756921"/>
    </source>
</evidence>
<feature type="region of interest" description="Disordered" evidence="5">
    <location>
        <begin position="152"/>
        <end position="171"/>
    </location>
</feature>
<feature type="compositionally biased region" description="Pro residues" evidence="5">
    <location>
        <begin position="9"/>
        <end position="20"/>
    </location>
</feature>
<dbReference type="Proteomes" id="UP000756921">
    <property type="component" value="Unassembled WGS sequence"/>
</dbReference>
<reference evidence="6" key="1">
    <citation type="journal article" date="2020" name="Mol. Plant Microbe Interact.">
        <title>Genome Sequence of the Biocontrol Agent Coniothyrium minitans strain Conio (IMI 134523).</title>
        <authorList>
            <person name="Patel D."/>
            <person name="Shittu T.A."/>
            <person name="Baroncelli R."/>
            <person name="Muthumeenakshi S."/>
            <person name="Osborne T.H."/>
            <person name="Janganan T.K."/>
            <person name="Sreenivasaprasad S."/>
        </authorList>
    </citation>
    <scope>NUCLEOTIDE SEQUENCE</scope>
    <source>
        <strain evidence="6">Conio</strain>
    </source>
</reference>
<name>A0A9P6GG15_9PLEO</name>
<proteinExistence type="inferred from homology"/>
<keyword evidence="1" id="KW-0812">Transmembrane</keyword>
<dbReference type="InterPro" id="IPR038814">
    <property type="entry name" value="AIM11"/>
</dbReference>
<keyword evidence="7" id="KW-1185">Reference proteome</keyword>
<sequence length="171" mass="18696">MTRSNAPPVNAPPPPPPPEPAYESTPVLSERSLRQLSIVAFGAASFLAATAITRRAVHKRHLRVKPTFYAPNTNPHEHFSPLHDAAQALNLATMHCVSLATMGLGGTMWAFDIANLEEARQQLRGRLNYDRIYQPGDTLPDSIMDLLVAAQETASTEEDGNNNSDTPEKSR</sequence>
<evidence type="ECO:0000256" key="1">
    <source>
        <dbReference type="ARBA" id="ARBA00022692"/>
    </source>
</evidence>
<organism evidence="6 7">
    <name type="scientific">Paraphaeosphaeria minitans</name>
    <dbReference type="NCBI Taxonomy" id="565426"/>
    <lineage>
        <taxon>Eukaryota</taxon>
        <taxon>Fungi</taxon>
        <taxon>Dikarya</taxon>
        <taxon>Ascomycota</taxon>
        <taxon>Pezizomycotina</taxon>
        <taxon>Dothideomycetes</taxon>
        <taxon>Pleosporomycetidae</taxon>
        <taxon>Pleosporales</taxon>
        <taxon>Massarineae</taxon>
        <taxon>Didymosphaeriaceae</taxon>
        <taxon>Paraphaeosphaeria</taxon>
    </lineage>
</organism>
<evidence type="ECO:0000256" key="3">
    <source>
        <dbReference type="ARBA" id="ARBA00023136"/>
    </source>
</evidence>
<dbReference type="AlphaFoldDB" id="A0A9P6GG15"/>
<evidence type="ECO:0000256" key="2">
    <source>
        <dbReference type="ARBA" id="ARBA00022989"/>
    </source>
</evidence>
<gene>
    <name evidence="4" type="primary">AIM11</name>
    <name evidence="6" type="ORF">PMIN01_06426</name>
</gene>
<evidence type="ECO:0000313" key="6">
    <source>
        <dbReference type="EMBL" id="KAF9735021.1"/>
    </source>
</evidence>
<dbReference type="GO" id="GO:0016020">
    <property type="term" value="C:membrane"/>
    <property type="evidence" value="ECO:0007669"/>
    <property type="project" value="UniProtKB-SubCell"/>
</dbReference>